<dbReference type="InterPro" id="IPR008046">
    <property type="entry name" value="Mcm3"/>
</dbReference>
<evidence type="ECO:0000256" key="11">
    <source>
        <dbReference type="RuleBase" id="RU004070"/>
    </source>
</evidence>
<dbReference type="GO" id="GO:0016887">
    <property type="term" value="F:ATP hydrolysis activity"/>
    <property type="evidence" value="ECO:0007669"/>
    <property type="project" value="EnsemblFungi"/>
</dbReference>
<dbReference type="CDD" id="cd17754">
    <property type="entry name" value="MCM3"/>
    <property type="match status" value="1"/>
</dbReference>
<dbReference type="Gene3D" id="3.30.1640.10">
    <property type="entry name" value="mini-chromosome maintenance (MCM) complex, chain A, domain 1"/>
    <property type="match status" value="1"/>
</dbReference>
<dbReference type="InterPro" id="IPR027417">
    <property type="entry name" value="P-loop_NTPase"/>
</dbReference>
<evidence type="ECO:0000256" key="4">
    <source>
        <dbReference type="ARBA" id="ARBA00022741"/>
    </source>
</evidence>
<evidence type="ECO:0000256" key="13">
    <source>
        <dbReference type="SAM" id="MobiDB-lite"/>
    </source>
</evidence>
<dbReference type="SUPFAM" id="SSF50249">
    <property type="entry name" value="Nucleic acid-binding proteins"/>
    <property type="match status" value="1"/>
</dbReference>
<dbReference type="GO" id="GO:0006279">
    <property type="term" value="P:premeiotic DNA replication"/>
    <property type="evidence" value="ECO:0007669"/>
    <property type="project" value="EnsemblFungi"/>
</dbReference>
<dbReference type="Pfam" id="PF00493">
    <property type="entry name" value="MCM"/>
    <property type="match status" value="1"/>
</dbReference>
<dbReference type="Pfam" id="PF14551">
    <property type="entry name" value="MCM_N"/>
    <property type="match status" value="1"/>
</dbReference>
<feature type="compositionally biased region" description="Acidic residues" evidence="13">
    <location>
        <begin position="774"/>
        <end position="796"/>
    </location>
</feature>
<comment type="similarity">
    <text evidence="2 11">Belongs to the MCM family.</text>
</comment>
<dbReference type="InterPro" id="IPR018525">
    <property type="entry name" value="MCM_CS"/>
</dbReference>
<dbReference type="GO" id="GO:0031509">
    <property type="term" value="P:subtelomeric heterochromatin formation"/>
    <property type="evidence" value="ECO:0007669"/>
    <property type="project" value="EnsemblFungi"/>
</dbReference>
<dbReference type="RefSeq" id="XP_022629327.1">
    <property type="nucleotide sequence ID" value="XM_022771418.1"/>
</dbReference>
<dbReference type="InterPro" id="IPR003593">
    <property type="entry name" value="AAA+_ATPase"/>
</dbReference>
<dbReference type="PANTHER" id="PTHR11630:SF46">
    <property type="entry name" value="DNA REPLICATION LICENSING FACTOR MCM3-RELATED"/>
    <property type="match status" value="1"/>
</dbReference>
<dbReference type="PROSITE" id="PS50051">
    <property type="entry name" value="MCM_2"/>
    <property type="match status" value="1"/>
</dbReference>
<dbReference type="GO" id="GO:1902975">
    <property type="term" value="P:mitotic DNA replication initiation"/>
    <property type="evidence" value="ECO:0007669"/>
    <property type="project" value="EnsemblFungi"/>
</dbReference>
<comment type="catalytic activity">
    <reaction evidence="10 12">
        <text>ATP + H2O = ADP + phosphate + H(+)</text>
        <dbReference type="Rhea" id="RHEA:13065"/>
        <dbReference type="ChEBI" id="CHEBI:15377"/>
        <dbReference type="ChEBI" id="CHEBI:15378"/>
        <dbReference type="ChEBI" id="CHEBI:30616"/>
        <dbReference type="ChEBI" id="CHEBI:43474"/>
        <dbReference type="ChEBI" id="CHEBI:456216"/>
        <dbReference type="EC" id="3.6.4.12"/>
    </reaction>
</comment>
<dbReference type="GO" id="GO:0017116">
    <property type="term" value="F:single-stranded DNA helicase activity"/>
    <property type="evidence" value="ECO:0007669"/>
    <property type="project" value="EnsemblFungi"/>
</dbReference>
<keyword evidence="3 12" id="KW-0235">DNA replication</keyword>
<dbReference type="GO" id="GO:0042555">
    <property type="term" value="C:MCM complex"/>
    <property type="evidence" value="ECO:0007669"/>
    <property type="project" value="UniProtKB-UniRule"/>
</dbReference>
<dbReference type="InterPro" id="IPR027925">
    <property type="entry name" value="MCM_N"/>
</dbReference>
<comment type="subcellular location">
    <subcellularLocation>
        <location evidence="1 12">Nucleus</location>
    </subcellularLocation>
</comment>
<dbReference type="HOGENOM" id="CLU_000995_6_1_1"/>
<dbReference type="GO" id="GO:0000785">
    <property type="term" value="C:chromatin"/>
    <property type="evidence" value="ECO:0007669"/>
    <property type="project" value="EnsemblFungi"/>
</dbReference>
<dbReference type="GO" id="GO:0006267">
    <property type="term" value="P:pre-replicative complex assembly involved in nuclear cell cycle DNA replication"/>
    <property type="evidence" value="ECO:0007669"/>
    <property type="project" value="EnsemblFungi"/>
</dbReference>
<name>A0A0C7MT22_9SACH</name>
<keyword evidence="16" id="KW-1185">Reference proteome</keyword>
<evidence type="ECO:0000256" key="10">
    <source>
        <dbReference type="ARBA" id="ARBA00047995"/>
    </source>
</evidence>
<dbReference type="GO" id="GO:0005524">
    <property type="term" value="F:ATP binding"/>
    <property type="evidence" value="ECO:0007669"/>
    <property type="project" value="UniProtKB-UniRule"/>
</dbReference>
<dbReference type="InterPro" id="IPR001208">
    <property type="entry name" value="MCM_dom"/>
</dbReference>
<comment type="subunit">
    <text evidence="12">Component of the MCM2-7 complex.</text>
</comment>
<feature type="region of interest" description="Disordered" evidence="13">
    <location>
        <begin position="708"/>
        <end position="840"/>
    </location>
</feature>
<evidence type="ECO:0000313" key="15">
    <source>
        <dbReference type="EMBL" id="CEP63106.1"/>
    </source>
</evidence>
<dbReference type="SMART" id="SM00382">
    <property type="entry name" value="AAA"/>
    <property type="match status" value="1"/>
</dbReference>
<dbReference type="OrthoDB" id="1882346at2759"/>
<evidence type="ECO:0000313" key="16">
    <source>
        <dbReference type="Proteomes" id="UP000054304"/>
    </source>
</evidence>
<dbReference type="InterPro" id="IPR056575">
    <property type="entry name" value="WH_MCM3_C"/>
</dbReference>
<dbReference type="Pfam" id="PF22207">
    <property type="entry name" value="WHD_MCM3"/>
    <property type="match status" value="1"/>
</dbReference>
<dbReference type="Gene3D" id="2.20.28.10">
    <property type="match status" value="1"/>
</dbReference>
<dbReference type="GO" id="GO:0000781">
    <property type="term" value="C:chromosome, telomeric region"/>
    <property type="evidence" value="ECO:0007669"/>
    <property type="project" value="GOC"/>
</dbReference>
<evidence type="ECO:0000256" key="7">
    <source>
        <dbReference type="ARBA" id="ARBA00022840"/>
    </source>
</evidence>
<dbReference type="InterPro" id="IPR041562">
    <property type="entry name" value="MCM_lid"/>
</dbReference>
<dbReference type="PRINTS" id="PR01659">
    <property type="entry name" value="MCMPROTEIN3"/>
</dbReference>
<dbReference type="SMART" id="SM00350">
    <property type="entry name" value="MCM"/>
    <property type="match status" value="1"/>
</dbReference>
<evidence type="ECO:0000256" key="8">
    <source>
        <dbReference type="ARBA" id="ARBA00023125"/>
    </source>
</evidence>
<dbReference type="GO" id="GO:0000727">
    <property type="term" value="P:double-strand break repair via break-induced replication"/>
    <property type="evidence" value="ECO:0007669"/>
    <property type="project" value="EnsemblFungi"/>
</dbReference>
<protein>
    <recommendedName>
        <fullName evidence="12">DNA replication licensing factor MCM3</fullName>
        <ecNumber evidence="12">3.6.4.12</ecNumber>
    </recommendedName>
</protein>
<keyword evidence="5 12" id="KW-0378">Hydrolase</keyword>
<keyword evidence="9 12" id="KW-0539">Nucleus</keyword>
<keyword evidence="4 11" id="KW-0547">Nucleotide-binding</keyword>
<dbReference type="GO" id="GO:0030466">
    <property type="term" value="P:silent mating-type cassette heterochromatin formation"/>
    <property type="evidence" value="ECO:0007669"/>
    <property type="project" value="EnsemblFungi"/>
</dbReference>
<accession>A0A0C7MT22</accession>
<dbReference type="GO" id="GO:0006271">
    <property type="term" value="P:DNA strand elongation involved in DNA replication"/>
    <property type="evidence" value="ECO:0007669"/>
    <property type="project" value="EnsemblFungi"/>
</dbReference>
<dbReference type="PRINTS" id="PR01657">
    <property type="entry name" value="MCMFAMILY"/>
</dbReference>
<dbReference type="InterPro" id="IPR033762">
    <property type="entry name" value="MCM_OB"/>
</dbReference>
<dbReference type="GO" id="GO:0003688">
    <property type="term" value="F:DNA replication origin binding"/>
    <property type="evidence" value="ECO:0007669"/>
    <property type="project" value="EnsemblFungi"/>
</dbReference>
<dbReference type="AlphaFoldDB" id="A0A0C7MT22"/>
<organism evidence="15 16">
    <name type="scientific">Lachancea lanzarotensis</name>
    <dbReference type="NCBI Taxonomy" id="1245769"/>
    <lineage>
        <taxon>Eukaryota</taxon>
        <taxon>Fungi</taxon>
        <taxon>Dikarya</taxon>
        <taxon>Ascomycota</taxon>
        <taxon>Saccharomycotina</taxon>
        <taxon>Saccharomycetes</taxon>
        <taxon>Saccharomycetales</taxon>
        <taxon>Saccharomycetaceae</taxon>
        <taxon>Lachancea</taxon>
    </lineage>
</organism>
<evidence type="ECO:0000256" key="12">
    <source>
        <dbReference type="RuleBase" id="RU368061"/>
    </source>
</evidence>
<comment type="function">
    <text evidence="12">Acts as component of the MCM2-7 complex (MCM complex) which is the replicative helicase essential for 'once per cell cycle' DNA replication initiation and elongation in eukaryotic cells. The active ATPase sites in the MCM2-7 ring are formed through the interaction surfaces of two neighboring subunits such that a critical structure of a conserved arginine finger motif is provided in trans relative to the ATP-binding site of the Walker A box of the adjacent subunit. The six ATPase active sites, however, are likely to contribute differentially to the complex helicase activity.</text>
</comment>
<evidence type="ECO:0000256" key="2">
    <source>
        <dbReference type="ARBA" id="ARBA00008010"/>
    </source>
</evidence>
<keyword evidence="8 11" id="KW-0238">DNA-binding</keyword>
<dbReference type="GO" id="GO:0043596">
    <property type="term" value="C:nuclear replication fork"/>
    <property type="evidence" value="ECO:0007669"/>
    <property type="project" value="EnsemblFungi"/>
</dbReference>
<dbReference type="GeneID" id="34686596"/>
<dbReference type="FunFam" id="2.20.28.10:FF:000008">
    <property type="entry name" value="DNA helicase"/>
    <property type="match status" value="1"/>
</dbReference>
<dbReference type="GO" id="GO:0005656">
    <property type="term" value="C:nuclear pre-replicative complex"/>
    <property type="evidence" value="ECO:0007669"/>
    <property type="project" value="EnsemblFungi"/>
</dbReference>
<feature type="compositionally biased region" description="Polar residues" evidence="13">
    <location>
        <begin position="717"/>
        <end position="726"/>
    </location>
</feature>
<evidence type="ECO:0000256" key="1">
    <source>
        <dbReference type="ARBA" id="ARBA00004123"/>
    </source>
</evidence>
<gene>
    <name evidence="15" type="ORF">LALA0_S07e02520g</name>
</gene>
<dbReference type="Gene3D" id="2.40.50.140">
    <property type="entry name" value="Nucleic acid-binding proteins"/>
    <property type="match status" value="1"/>
</dbReference>
<proteinExistence type="inferred from homology"/>
<dbReference type="SUPFAM" id="SSF52540">
    <property type="entry name" value="P-loop containing nucleoside triphosphate hydrolases"/>
    <property type="match status" value="1"/>
</dbReference>
<evidence type="ECO:0000256" key="9">
    <source>
        <dbReference type="ARBA" id="ARBA00023242"/>
    </source>
</evidence>
<dbReference type="GO" id="GO:0003697">
    <property type="term" value="F:single-stranded DNA binding"/>
    <property type="evidence" value="ECO:0007669"/>
    <property type="project" value="TreeGrafter"/>
</dbReference>
<evidence type="ECO:0000256" key="3">
    <source>
        <dbReference type="ARBA" id="ARBA00022705"/>
    </source>
</evidence>
<dbReference type="STRING" id="1245769.A0A0C7MT22"/>
<evidence type="ECO:0000256" key="6">
    <source>
        <dbReference type="ARBA" id="ARBA00022806"/>
    </source>
</evidence>
<feature type="domain" description="MCM C-terminal AAA(+) ATPase" evidence="14">
    <location>
        <begin position="334"/>
        <end position="540"/>
    </location>
</feature>
<dbReference type="Proteomes" id="UP000054304">
    <property type="component" value="Unassembled WGS sequence"/>
</dbReference>
<sequence length="951" mass="105372">MDAINATPDAVFSDRVRRFQEFLDTFTSYKDSIRSVQLFNLPDNAKSEAYEEEKKAGLESAKLPQRVTVSLDDLREFDRSFWIGILNTPAQFVPAAERAVTETALILEENHTSTGAGVNVASAQQWKLSFRGSFGAHALSPRTLNSHHLNKLLSIEGIVTKVSLVRPKLLRSVHYAEKTGRFHYRDYRDATTSLTTQIPTPAIYPTEDPEGNRLTTEYGYSTYIDHQRVTVQEMPEKAPPGQLPRSIDVIMDEDLVDKTKPGDRVNIVGVYKSLGGGGLNSGSDQGATLSGFKTMILANTVYPLHARSTGVAAIQALSDSDIRNINKLSRRDDIFDLLSQSLAPSIYGHDHIKKAILLMLLGGVEKNLENGSHLRGDINVLMVGDPSTAKSQLLRFVLNTASLAIATTGRGSSGVGLTAAVTMDRETGERRLEAGAMVLADRGIVCIDEFDKMSDVDRVAIHEVMEQQTVTIAKAGIHTTLNARCSVIAAANPVFGQYDLNKDPHYNIALPDSLLSRFDLLFVVTDDINENTDRAISEHVLRTHRYLPPGYLEGEPIREAINLSLSVGEEAVANEEEEDDDEDDENKVFEKFNPLLHAGAKLARNRGNRQGTELPQIVSIPFLRKYVQYTKERVVPTLTQEATILVVKTYSDLRNDQNTKKSPITPRTLETLIRLASAHAKVRLSKTVDRQDARVAAQLLKFALLGEEDFGPDLDSGNDTQRSPTKSPRKKQRVRNGVPVITPLQSSPTRGPFPSTSTPSRGGNNRRGNIFSDTESDEENASPNLEQDDFMEEDPSDMTALPEEQESDLQRRLESGLRVSPRRRQPLQQTTAETPVTEDGRQILSASENFHSRPLLAADPPQHDQEIVSTDTMEPGSISTSRLSLFSGIMAQLMQSDLFEDESYPVASLLDKVNEDLAEEDKFNAPEYLAGLKIMSDRNNLMVAEEKVWRV</sequence>
<evidence type="ECO:0000259" key="14">
    <source>
        <dbReference type="PROSITE" id="PS50051"/>
    </source>
</evidence>
<dbReference type="Pfam" id="PF23191">
    <property type="entry name" value="WHD_MCM3_C"/>
    <property type="match status" value="1"/>
</dbReference>
<dbReference type="GO" id="GO:0071162">
    <property type="term" value="C:CMG complex"/>
    <property type="evidence" value="ECO:0007669"/>
    <property type="project" value="EnsemblFungi"/>
</dbReference>
<feature type="compositionally biased region" description="Polar residues" evidence="13">
    <location>
        <begin position="743"/>
        <end position="773"/>
    </location>
</feature>
<dbReference type="Pfam" id="PF17855">
    <property type="entry name" value="MCM_lid"/>
    <property type="match status" value="1"/>
</dbReference>
<dbReference type="PANTHER" id="PTHR11630">
    <property type="entry name" value="DNA REPLICATION LICENSING FACTOR MCM FAMILY MEMBER"/>
    <property type="match status" value="1"/>
</dbReference>
<evidence type="ECO:0000256" key="5">
    <source>
        <dbReference type="ARBA" id="ARBA00022801"/>
    </source>
</evidence>
<keyword evidence="6 12" id="KW-0347">Helicase</keyword>
<dbReference type="PROSITE" id="PS00847">
    <property type="entry name" value="MCM_1"/>
    <property type="match status" value="1"/>
</dbReference>
<keyword evidence="7 11" id="KW-0067">ATP-binding</keyword>
<dbReference type="GO" id="GO:0003682">
    <property type="term" value="F:chromatin binding"/>
    <property type="evidence" value="ECO:0007669"/>
    <property type="project" value="EnsemblFungi"/>
</dbReference>
<dbReference type="GO" id="GO:1904931">
    <property type="term" value="F:MCM complex binding"/>
    <property type="evidence" value="ECO:0007669"/>
    <property type="project" value="EnsemblFungi"/>
</dbReference>
<dbReference type="InterPro" id="IPR012340">
    <property type="entry name" value="NA-bd_OB-fold"/>
</dbReference>
<dbReference type="EC" id="3.6.4.12" evidence="12"/>
<dbReference type="Pfam" id="PF17207">
    <property type="entry name" value="MCM_OB"/>
    <property type="match status" value="1"/>
</dbReference>
<dbReference type="Gene3D" id="3.40.50.300">
    <property type="entry name" value="P-loop containing nucleotide triphosphate hydrolases"/>
    <property type="match status" value="1"/>
</dbReference>
<dbReference type="InterPro" id="IPR031327">
    <property type="entry name" value="MCM"/>
</dbReference>
<dbReference type="EMBL" id="LN736366">
    <property type="protein sequence ID" value="CEP63106.1"/>
    <property type="molecule type" value="Genomic_DNA"/>
</dbReference>
<dbReference type="InterPro" id="IPR054007">
    <property type="entry name" value="WHD_MCM3"/>
</dbReference>
<dbReference type="GO" id="GO:0005737">
    <property type="term" value="C:cytoplasm"/>
    <property type="evidence" value="ECO:0007669"/>
    <property type="project" value="EnsemblFungi"/>
</dbReference>
<reference evidence="15 16" key="1">
    <citation type="submission" date="2014-12" db="EMBL/GenBank/DDBJ databases">
        <authorList>
            <person name="Neuveglise Cecile"/>
        </authorList>
    </citation>
    <scope>NUCLEOTIDE SEQUENCE [LARGE SCALE GENOMIC DNA]</scope>
    <source>
        <strain evidence="15 16">CBS 12615</strain>
    </source>
</reference>